<keyword evidence="4" id="KW-0328">Glycosyltransferase</keyword>
<gene>
    <name evidence="9" type="ORF">B5807_11234</name>
</gene>
<feature type="transmembrane region" description="Helical" evidence="7">
    <location>
        <begin position="502"/>
        <end position="523"/>
    </location>
</feature>
<keyword evidence="7" id="KW-0812">Transmembrane</keyword>
<dbReference type="OMA" id="IFFTEAR"/>
<evidence type="ECO:0000259" key="8">
    <source>
        <dbReference type="Pfam" id="PF13632"/>
    </source>
</evidence>
<evidence type="ECO:0000256" key="2">
    <source>
        <dbReference type="ARBA" id="ARBA00006782"/>
    </source>
</evidence>
<evidence type="ECO:0000313" key="10">
    <source>
        <dbReference type="Proteomes" id="UP000193240"/>
    </source>
</evidence>
<dbReference type="GO" id="GO:0085029">
    <property type="term" value="P:extracellular matrix assembly"/>
    <property type="evidence" value="ECO:0007669"/>
    <property type="project" value="TreeGrafter"/>
</dbReference>
<dbReference type="SUPFAM" id="SSF53448">
    <property type="entry name" value="Nucleotide-diphospho-sugar transferases"/>
    <property type="match status" value="1"/>
</dbReference>
<evidence type="ECO:0000256" key="1">
    <source>
        <dbReference type="ARBA" id="ARBA00004236"/>
    </source>
</evidence>
<dbReference type="PANTHER" id="PTHR22913">
    <property type="entry name" value="HYALURONAN SYNTHASE"/>
    <property type="match status" value="1"/>
</dbReference>
<sequence>MSNTTTNSHSFHSPTCQEILNLSVDRQSALFEVYYRYIMSLSCREFGRYMLLAMAASSQVSQIIQDGIFLFCVAREGSKHRTASRFLMSFAISLAHLIFRCTCLFATSIFLYEVGFPNALVSPLLILNLVLYFPHRLLSWTCALQRLHQQRPGSISVIPPRGSDESEALLPPFLPTIVAIIPCHGEPEDVLLASVRSLMNSDYPSDQLHIVVAFDGLENSQLHNRVSSILSAEAKPGGRHPISRTATGIDVTLCLFEHGGKPRCQRNALEYIRNARPHLLQSPDEVAVLMMDSDTTIPTESLRLFADRMYSVESSQTSPAALACVQGIDLPSSSFLHAIQEAEYLQQGVMCELVMASLSNVTCISGTVMYVRWEALVSALNDQPNQLQGLNDCWKYKFGEDRYLTQVISSKVGSWSTDIHTDIVCNTQAACSLPALIDQRRRWFLGHMAVEAVALSDPAHWKMSPKLFAYRLVYLGAQVSEQQIVLLATLVIVQGWAAQYWLPWLVTAALVLNGASFCCFPAIRRRRSLAPLPIFGMVSPVLNLVVRLYALLNLWSTKWGGTRDLAQAQKLKSS</sequence>
<dbReference type="InterPro" id="IPR029044">
    <property type="entry name" value="Nucleotide-diphossugar_trans"/>
</dbReference>
<comment type="similarity">
    <text evidence="2">Belongs to the NodC/HAS family.</text>
</comment>
<protein>
    <recommendedName>
        <fullName evidence="8">Glycosyltransferase 2-like domain-containing protein</fullName>
    </recommendedName>
</protein>
<proteinExistence type="inferred from homology"/>
<keyword evidence="7" id="KW-1133">Transmembrane helix</keyword>
<accession>A0A1Y2LJH7</accession>
<keyword evidence="3" id="KW-1003">Cell membrane</keyword>
<keyword evidence="10" id="KW-1185">Reference proteome</keyword>
<evidence type="ECO:0000313" key="9">
    <source>
        <dbReference type="EMBL" id="OSS44076.1"/>
    </source>
</evidence>
<reference evidence="9 10" key="1">
    <citation type="journal article" date="2017" name="Genome Announc.">
        <title>Genome sequence of the saprophytic ascomycete Epicoccum nigrum ICMP 19927 strain isolated from New Zealand.</title>
        <authorList>
            <person name="Fokin M."/>
            <person name="Fleetwood D."/>
            <person name="Weir B.S."/>
            <person name="Villas-Boas S.G."/>
        </authorList>
    </citation>
    <scope>NUCLEOTIDE SEQUENCE [LARGE SCALE GENOMIC DNA]</scope>
    <source>
        <strain evidence="9 10">ICMP 19927</strain>
    </source>
</reference>
<dbReference type="InParanoid" id="A0A1Y2LJH7"/>
<name>A0A1Y2LJH7_EPING</name>
<dbReference type="InterPro" id="IPR001173">
    <property type="entry name" value="Glyco_trans_2-like"/>
</dbReference>
<dbReference type="GO" id="GO:0050501">
    <property type="term" value="F:hyaluronan synthase activity"/>
    <property type="evidence" value="ECO:0007669"/>
    <property type="project" value="TreeGrafter"/>
</dbReference>
<keyword evidence="6 7" id="KW-0472">Membrane</keyword>
<evidence type="ECO:0000256" key="4">
    <source>
        <dbReference type="ARBA" id="ARBA00022676"/>
    </source>
</evidence>
<dbReference type="STRING" id="105696.A0A1Y2LJH7"/>
<feature type="transmembrane region" description="Helical" evidence="7">
    <location>
        <begin position="530"/>
        <end position="550"/>
    </location>
</feature>
<dbReference type="Pfam" id="PF13632">
    <property type="entry name" value="Glyco_trans_2_3"/>
    <property type="match status" value="1"/>
</dbReference>
<feature type="domain" description="Glycosyltransferase 2-like" evidence="8">
    <location>
        <begin position="288"/>
        <end position="509"/>
    </location>
</feature>
<keyword evidence="5" id="KW-0808">Transferase</keyword>
<evidence type="ECO:0000256" key="7">
    <source>
        <dbReference type="SAM" id="Phobius"/>
    </source>
</evidence>
<dbReference type="GO" id="GO:0030213">
    <property type="term" value="P:hyaluronan biosynthetic process"/>
    <property type="evidence" value="ECO:0007669"/>
    <property type="project" value="TreeGrafter"/>
</dbReference>
<evidence type="ECO:0000256" key="5">
    <source>
        <dbReference type="ARBA" id="ARBA00022679"/>
    </source>
</evidence>
<comment type="subcellular location">
    <subcellularLocation>
        <location evidence="1">Cell membrane</location>
    </subcellularLocation>
</comment>
<feature type="transmembrane region" description="Helical" evidence="7">
    <location>
        <begin position="86"/>
        <end position="112"/>
    </location>
</feature>
<dbReference type="Proteomes" id="UP000193240">
    <property type="component" value="Unassembled WGS sequence"/>
</dbReference>
<dbReference type="AlphaFoldDB" id="A0A1Y2LJH7"/>
<dbReference type="EMBL" id="KZ107859">
    <property type="protein sequence ID" value="OSS44076.1"/>
    <property type="molecule type" value="Genomic_DNA"/>
</dbReference>
<dbReference type="Gene3D" id="3.90.550.10">
    <property type="entry name" value="Spore Coat Polysaccharide Biosynthesis Protein SpsA, Chain A"/>
    <property type="match status" value="1"/>
</dbReference>
<evidence type="ECO:0000256" key="3">
    <source>
        <dbReference type="ARBA" id="ARBA00022475"/>
    </source>
</evidence>
<dbReference type="PANTHER" id="PTHR22913:SF12">
    <property type="entry name" value="MANNURONAN SYNTHASE"/>
    <property type="match status" value="1"/>
</dbReference>
<evidence type="ECO:0000256" key="6">
    <source>
        <dbReference type="ARBA" id="ARBA00023136"/>
    </source>
</evidence>
<organism evidence="9 10">
    <name type="scientific">Epicoccum nigrum</name>
    <name type="common">Soil fungus</name>
    <name type="synonym">Epicoccum purpurascens</name>
    <dbReference type="NCBI Taxonomy" id="105696"/>
    <lineage>
        <taxon>Eukaryota</taxon>
        <taxon>Fungi</taxon>
        <taxon>Dikarya</taxon>
        <taxon>Ascomycota</taxon>
        <taxon>Pezizomycotina</taxon>
        <taxon>Dothideomycetes</taxon>
        <taxon>Pleosporomycetidae</taxon>
        <taxon>Pleosporales</taxon>
        <taxon>Pleosporineae</taxon>
        <taxon>Didymellaceae</taxon>
        <taxon>Epicoccum</taxon>
    </lineage>
</organism>
<dbReference type="GO" id="GO:0005886">
    <property type="term" value="C:plasma membrane"/>
    <property type="evidence" value="ECO:0007669"/>
    <property type="project" value="UniProtKB-SubCell"/>
</dbReference>